<feature type="transmembrane region" description="Helical" evidence="2">
    <location>
        <begin position="7"/>
        <end position="25"/>
    </location>
</feature>
<reference evidence="3 4" key="1">
    <citation type="submission" date="2019-11" db="EMBL/GenBank/DDBJ databases">
        <authorList>
            <person name="Holert J."/>
        </authorList>
    </citation>
    <scope>NUCLEOTIDE SEQUENCE [LARGE SCALE GENOMIC DNA]</scope>
    <source>
        <strain evidence="3">SB11_3</strain>
    </source>
</reference>
<protein>
    <recommendedName>
        <fullName evidence="5">Ankyrin repeat domain-containing protein</fullName>
    </recommendedName>
</protein>
<evidence type="ECO:0000256" key="1">
    <source>
        <dbReference type="PROSITE-ProRule" id="PRU00023"/>
    </source>
</evidence>
<dbReference type="SMART" id="SM00248">
    <property type="entry name" value="ANK"/>
    <property type="match status" value="1"/>
</dbReference>
<dbReference type="Proteomes" id="UP000441399">
    <property type="component" value="Unassembled WGS sequence"/>
</dbReference>
<dbReference type="PROSITE" id="PS50297">
    <property type="entry name" value="ANK_REP_REGION"/>
    <property type="match status" value="1"/>
</dbReference>
<dbReference type="InterPro" id="IPR036770">
    <property type="entry name" value="Ankyrin_rpt-contain_sf"/>
</dbReference>
<evidence type="ECO:0000256" key="2">
    <source>
        <dbReference type="SAM" id="Phobius"/>
    </source>
</evidence>
<gene>
    <name evidence="3" type="ORF">OPDIPICF_00854</name>
</gene>
<keyword evidence="2" id="KW-1133">Transmembrane helix</keyword>
<feature type="repeat" description="ANK" evidence="1">
    <location>
        <begin position="109"/>
        <end position="141"/>
    </location>
</feature>
<keyword evidence="4" id="KW-1185">Reference proteome</keyword>
<dbReference type="PROSITE" id="PS50088">
    <property type="entry name" value="ANK_REPEAT"/>
    <property type="match status" value="1"/>
</dbReference>
<accession>A0A5S9PJN0</accession>
<dbReference type="InterPro" id="IPR002110">
    <property type="entry name" value="Ankyrin_rpt"/>
</dbReference>
<dbReference type="SUPFAM" id="SSF48403">
    <property type="entry name" value="Ankyrin repeat"/>
    <property type="match status" value="1"/>
</dbReference>
<organism evidence="3 4">
    <name type="scientific">BD1-7 clade bacterium</name>
    <dbReference type="NCBI Taxonomy" id="2029982"/>
    <lineage>
        <taxon>Bacteria</taxon>
        <taxon>Pseudomonadati</taxon>
        <taxon>Pseudomonadota</taxon>
        <taxon>Gammaproteobacteria</taxon>
        <taxon>Cellvibrionales</taxon>
        <taxon>Spongiibacteraceae</taxon>
        <taxon>BD1-7 clade</taxon>
    </lineage>
</organism>
<evidence type="ECO:0000313" key="4">
    <source>
        <dbReference type="Proteomes" id="UP000441399"/>
    </source>
</evidence>
<dbReference type="AlphaFoldDB" id="A0A5S9PJN0"/>
<dbReference type="EMBL" id="CACSIO010000012">
    <property type="protein sequence ID" value="CAA0104473.1"/>
    <property type="molecule type" value="Genomic_DNA"/>
</dbReference>
<evidence type="ECO:0008006" key="5">
    <source>
        <dbReference type="Google" id="ProtNLM"/>
    </source>
</evidence>
<keyword evidence="2" id="KW-0472">Membrane</keyword>
<keyword evidence="1" id="KW-0040">ANK repeat</keyword>
<dbReference type="OrthoDB" id="6261647at2"/>
<dbReference type="Pfam" id="PF12796">
    <property type="entry name" value="Ank_2"/>
    <property type="match status" value="1"/>
</dbReference>
<evidence type="ECO:0000313" key="3">
    <source>
        <dbReference type="EMBL" id="CAA0104473.1"/>
    </source>
</evidence>
<dbReference type="Gene3D" id="1.25.40.20">
    <property type="entry name" value="Ankyrin repeat-containing domain"/>
    <property type="match status" value="1"/>
</dbReference>
<sequence length="174" mass="19152">MTKITRYSFGVMSIVLVIFSSVVVYDLNRMNTEDLLQCSLGKGGFFQPSNLCESYLLHYRLGPSAIKEMTEGGGLDFILNLGGADAYTLAQIFIDNGLDVNATNKYSSDGFTALHSAVLYNDLLRVEFLVSNGADINNSSNVHNVTPLELSKSLQGQSSDISYEEITLFLSRQR</sequence>
<keyword evidence="2" id="KW-0812">Transmembrane</keyword>
<name>A0A5S9PJN0_9GAMM</name>
<proteinExistence type="predicted"/>